<evidence type="ECO:0000256" key="1">
    <source>
        <dbReference type="SAM" id="MobiDB-lite"/>
    </source>
</evidence>
<dbReference type="AlphaFoldDB" id="A0A272EXF4"/>
<dbReference type="Proteomes" id="UP000216107">
    <property type="component" value="Unassembled WGS sequence"/>
</dbReference>
<dbReference type="RefSeq" id="WP_095529437.1">
    <property type="nucleotide sequence ID" value="NZ_MDUX01000019.1"/>
</dbReference>
<gene>
    <name evidence="2" type="ORF">BGI27_07365</name>
    <name evidence="3" type="ORF">CGU29_04745</name>
</gene>
<dbReference type="Proteomes" id="UP000623509">
    <property type="component" value="Unassembled WGS sequence"/>
</dbReference>
<comment type="caution">
    <text evidence="3">The sequence shown here is derived from an EMBL/GenBank/DDBJ whole genome shotgun (WGS) entry which is preliminary data.</text>
</comment>
<feature type="region of interest" description="Disordered" evidence="1">
    <location>
        <begin position="43"/>
        <end position="62"/>
    </location>
</feature>
<evidence type="ECO:0000313" key="5">
    <source>
        <dbReference type="Proteomes" id="UP000623509"/>
    </source>
</evidence>
<proteinExistence type="predicted"/>
<protein>
    <submittedName>
        <fullName evidence="3">Uncharacterized protein</fullName>
    </submittedName>
</protein>
<reference evidence="3 4" key="2">
    <citation type="submission" date="2017-07" db="EMBL/GenBank/DDBJ databases">
        <title>Candidatus Dactylopiibacterium carminicum, a nitrogen-fixing symbiont of the cochineal insect Dactylopius coccus and Dactylopius opuntiae (Hemiptera: Coccoidea: Dactylopiidae).</title>
        <authorList>
            <person name="Vera A."/>
        </authorList>
    </citation>
    <scope>NUCLEOTIDE SEQUENCE [LARGE SCALE GENOMIC DNA]</scope>
    <source>
        <strain evidence="3 4">NFDCM</strain>
    </source>
</reference>
<evidence type="ECO:0000313" key="3">
    <source>
        <dbReference type="EMBL" id="PAS94320.1"/>
    </source>
</evidence>
<dbReference type="EMBL" id="MDUX01000019">
    <property type="protein sequence ID" value="KAF7599486.1"/>
    <property type="molecule type" value="Genomic_DNA"/>
</dbReference>
<keyword evidence="5" id="KW-1185">Reference proteome</keyword>
<evidence type="ECO:0000313" key="4">
    <source>
        <dbReference type="Proteomes" id="UP000216107"/>
    </source>
</evidence>
<name>A0A272EXF4_9RHOO</name>
<reference evidence="2 5" key="1">
    <citation type="submission" date="2016-08" db="EMBL/GenBank/DDBJ databases">
        <title>Candidatus Dactylopiibacterium carminicum genome sequence.</title>
        <authorList>
            <person name="Ramirez-Puebla S.T."/>
            <person name="Ormeno-Orrillo E."/>
            <person name="Vera-Ponce De Leon A."/>
            <person name="Luis L."/>
            <person name="Sanchez-Flores A."/>
            <person name="Monica R."/>
            <person name="Martinez-Romero E."/>
        </authorList>
    </citation>
    <scope>NUCLEOTIDE SEQUENCE [LARGE SCALE GENOMIC DNA]</scope>
    <source>
        <strain evidence="2">END1</strain>
    </source>
</reference>
<dbReference type="OrthoDB" id="8481382at2"/>
<accession>A0A272EXF4</accession>
<evidence type="ECO:0000313" key="2">
    <source>
        <dbReference type="EMBL" id="KAF7599486.1"/>
    </source>
</evidence>
<dbReference type="EMBL" id="NMRN01000008">
    <property type="protein sequence ID" value="PAS94320.1"/>
    <property type="molecule type" value="Genomic_DNA"/>
</dbReference>
<organism evidence="3 4">
    <name type="scientific">Candidatus Dactylopiibacterium carminicum</name>
    <dbReference type="NCBI Taxonomy" id="857335"/>
    <lineage>
        <taxon>Bacteria</taxon>
        <taxon>Pseudomonadati</taxon>
        <taxon>Pseudomonadota</taxon>
        <taxon>Betaproteobacteria</taxon>
        <taxon>Rhodocyclales</taxon>
        <taxon>Rhodocyclaceae</taxon>
        <taxon>Candidatus Dactylopiibacterium</taxon>
    </lineage>
</organism>
<sequence length="146" mass="15624">MRIEDSISYAAGRLSQPLAVGNTTTSFSSALAGAQQQQAAAAVGKSAGSADSGELKSETPNRLESLLEELREYQRKSPMERLREQLLADMNLTEESLAALPPEQREAIEAAITAEIKARLLAQDKQTPDTTNISADARLQQLLAAG</sequence>
<feature type="compositionally biased region" description="Low complexity" evidence="1">
    <location>
        <begin position="43"/>
        <end position="52"/>
    </location>
</feature>